<organism evidence="1 2">
    <name type="scientific">Hymenobacter tibetensis</name>
    <dbReference type="NCBI Taxonomy" id="497967"/>
    <lineage>
        <taxon>Bacteria</taxon>
        <taxon>Pseudomonadati</taxon>
        <taxon>Bacteroidota</taxon>
        <taxon>Cytophagia</taxon>
        <taxon>Cytophagales</taxon>
        <taxon>Hymenobacteraceae</taxon>
        <taxon>Hymenobacter</taxon>
    </lineage>
</organism>
<keyword evidence="2" id="KW-1185">Reference proteome</keyword>
<protein>
    <recommendedName>
        <fullName evidence="3">Tetratricopeptide repeat protein</fullName>
    </recommendedName>
</protein>
<gene>
    <name evidence="1" type="ORF">MTX78_18480</name>
</gene>
<dbReference type="RefSeq" id="WP_243797293.1">
    <property type="nucleotide sequence ID" value="NZ_CP094669.1"/>
</dbReference>
<sequence length="432" mass="51260">MLNHLFFLDESDPRHVVSRRYEQQCLSLYYQVSTLFGEGEYFNAERLARKALRLAETMEFTHYSVMCGQLLRSIYADMQQPGKFRNNNKKLAENQRLWGLEEEAAKLFWEVKAMMAYTVRARQGMLGKIEAYLKQLETLHKDARTFTTFFYLYRTQLTREELVGNYQEIIRLTTETAKKWEQGKINRTRFDKRYNNYMSVYAHLRSRQAEQGLKLAEEYAKDFHYASNNWLYFLEIYMLLALHAGQYGQAQELLQTARKSVYFNKQRYAAQERWDLYEVYLQFIRPESSPLRIRSFNTFIQTVPTHSRDKQGYNVAVLILQFLHYLRQRDLDGLLLRLESLRKYQQRHLRDVGTLRSQLFFRLLAITVKSDFDPTLSQQQAAPLLKRMQAAPPPGEAYSEIEIVPYENLWGLTIDILKVTAVQVAEEDRQLV</sequence>
<dbReference type="Proteomes" id="UP000831113">
    <property type="component" value="Chromosome"/>
</dbReference>
<reference evidence="1 2" key="1">
    <citation type="submission" date="2022-03" db="EMBL/GenBank/DDBJ databases">
        <title>Hymenobactersp. isolated from the air.</title>
        <authorList>
            <person name="Won M."/>
            <person name="Kwon S.-W."/>
        </authorList>
    </citation>
    <scope>NUCLEOTIDE SEQUENCE [LARGE SCALE GENOMIC DNA]</scope>
    <source>
        <strain evidence="1 2">KACC 21982</strain>
    </source>
</reference>
<evidence type="ECO:0000313" key="1">
    <source>
        <dbReference type="EMBL" id="UOG74095.1"/>
    </source>
</evidence>
<name>A0ABY4CV09_9BACT</name>
<evidence type="ECO:0000313" key="2">
    <source>
        <dbReference type="Proteomes" id="UP000831113"/>
    </source>
</evidence>
<accession>A0ABY4CV09</accession>
<dbReference type="EMBL" id="CP094669">
    <property type="protein sequence ID" value="UOG74095.1"/>
    <property type="molecule type" value="Genomic_DNA"/>
</dbReference>
<proteinExistence type="predicted"/>
<evidence type="ECO:0008006" key="3">
    <source>
        <dbReference type="Google" id="ProtNLM"/>
    </source>
</evidence>